<name>A0A517SMZ5_9PLAN</name>
<sequence>MLKQLLNDDCGFIISAELVLVATLCVIGLVVGLSEVQHSINAELNDVADAIGALNQSYFTSGFHKVDANGVIHAASYGSIFTDTADDCDNNQCDMSCDRPTPEAPKAP</sequence>
<dbReference type="InParanoid" id="A0A517SMZ5"/>
<keyword evidence="1" id="KW-0472">Membrane</keyword>
<protein>
    <recommendedName>
        <fullName evidence="4">Branched-chain amino acid aminotransferase</fullName>
    </recommendedName>
</protein>
<evidence type="ECO:0000256" key="1">
    <source>
        <dbReference type="SAM" id="Phobius"/>
    </source>
</evidence>
<evidence type="ECO:0008006" key="4">
    <source>
        <dbReference type="Google" id="ProtNLM"/>
    </source>
</evidence>
<keyword evidence="1" id="KW-0812">Transmembrane</keyword>
<dbReference type="Proteomes" id="UP000315700">
    <property type="component" value="Chromosome"/>
</dbReference>
<accession>A0A517SMZ5</accession>
<evidence type="ECO:0000313" key="2">
    <source>
        <dbReference type="EMBL" id="QDT57490.1"/>
    </source>
</evidence>
<dbReference type="OrthoDB" id="278295at2"/>
<reference evidence="2 3" key="1">
    <citation type="submission" date="2019-02" db="EMBL/GenBank/DDBJ databases">
        <title>Deep-cultivation of Planctomycetes and their phenomic and genomic characterization uncovers novel biology.</title>
        <authorList>
            <person name="Wiegand S."/>
            <person name="Jogler M."/>
            <person name="Boedeker C."/>
            <person name="Pinto D."/>
            <person name="Vollmers J."/>
            <person name="Rivas-Marin E."/>
            <person name="Kohn T."/>
            <person name="Peeters S.H."/>
            <person name="Heuer A."/>
            <person name="Rast P."/>
            <person name="Oberbeckmann S."/>
            <person name="Bunk B."/>
            <person name="Jeske O."/>
            <person name="Meyerdierks A."/>
            <person name="Storesund J.E."/>
            <person name="Kallscheuer N."/>
            <person name="Luecker S."/>
            <person name="Lage O.M."/>
            <person name="Pohl T."/>
            <person name="Merkel B.J."/>
            <person name="Hornburger P."/>
            <person name="Mueller R.-W."/>
            <person name="Bruemmer F."/>
            <person name="Labrenz M."/>
            <person name="Spormann A.M."/>
            <person name="Op den Camp H."/>
            <person name="Overmann J."/>
            <person name="Amann R."/>
            <person name="Jetten M.S.M."/>
            <person name="Mascher T."/>
            <person name="Medema M.H."/>
            <person name="Devos D.P."/>
            <person name="Kaster A.-K."/>
            <person name="Ovreas L."/>
            <person name="Rohde M."/>
            <person name="Galperin M.Y."/>
            <person name="Jogler C."/>
        </authorList>
    </citation>
    <scope>NUCLEOTIDE SEQUENCE [LARGE SCALE GENOMIC DNA]</scope>
    <source>
        <strain evidence="2 3">Pan44</strain>
    </source>
</reference>
<dbReference type="AlphaFoldDB" id="A0A517SMZ5"/>
<dbReference type="KEGG" id="ccos:Pan44_55590"/>
<keyword evidence="3" id="KW-1185">Reference proteome</keyword>
<dbReference type="RefSeq" id="WP_145034835.1">
    <property type="nucleotide sequence ID" value="NZ_CP036271.1"/>
</dbReference>
<organism evidence="2 3">
    <name type="scientific">Caulifigura coniformis</name>
    <dbReference type="NCBI Taxonomy" id="2527983"/>
    <lineage>
        <taxon>Bacteria</taxon>
        <taxon>Pseudomonadati</taxon>
        <taxon>Planctomycetota</taxon>
        <taxon>Planctomycetia</taxon>
        <taxon>Planctomycetales</taxon>
        <taxon>Planctomycetaceae</taxon>
        <taxon>Caulifigura</taxon>
    </lineage>
</organism>
<dbReference type="EMBL" id="CP036271">
    <property type="protein sequence ID" value="QDT57490.1"/>
    <property type="molecule type" value="Genomic_DNA"/>
</dbReference>
<feature type="transmembrane region" description="Helical" evidence="1">
    <location>
        <begin position="12"/>
        <end position="33"/>
    </location>
</feature>
<evidence type="ECO:0000313" key="3">
    <source>
        <dbReference type="Proteomes" id="UP000315700"/>
    </source>
</evidence>
<keyword evidence="1" id="KW-1133">Transmembrane helix</keyword>
<proteinExistence type="predicted"/>
<gene>
    <name evidence="2" type="ORF">Pan44_55590</name>
</gene>